<dbReference type="Proteomes" id="UP000657574">
    <property type="component" value="Unassembled WGS sequence"/>
</dbReference>
<dbReference type="RefSeq" id="WP_189310275.1">
    <property type="nucleotide sequence ID" value="NZ_BMQA01000003.1"/>
</dbReference>
<protein>
    <recommendedName>
        <fullName evidence="4">Antitoxin</fullName>
    </recommendedName>
</protein>
<gene>
    <name evidence="2" type="ORF">GCM10010121_015080</name>
</gene>
<feature type="compositionally biased region" description="Low complexity" evidence="1">
    <location>
        <begin position="72"/>
        <end position="82"/>
    </location>
</feature>
<feature type="compositionally biased region" description="Basic and acidic residues" evidence="1">
    <location>
        <begin position="43"/>
        <end position="71"/>
    </location>
</feature>
<reference evidence="2" key="2">
    <citation type="submission" date="2020-09" db="EMBL/GenBank/DDBJ databases">
        <authorList>
            <person name="Sun Q."/>
            <person name="Ohkuma M."/>
        </authorList>
    </citation>
    <scope>NUCLEOTIDE SEQUENCE</scope>
    <source>
        <strain evidence="2">JCM 3086</strain>
    </source>
</reference>
<evidence type="ECO:0000313" key="2">
    <source>
        <dbReference type="EMBL" id="GGJ05630.1"/>
    </source>
</evidence>
<comment type="caution">
    <text evidence="2">The sequence shown here is derived from an EMBL/GenBank/DDBJ whole genome shotgun (WGS) entry which is preliminary data.</text>
</comment>
<organism evidence="2 3">
    <name type="scientific">Streptomyces brasiliensis</name>
    <dbReference type="NCBI Taxonomy" id="1954"/>
    <lineage>
        <taxon>Bacteria</taxon>
        <taxon>Bacillati</taxon>
        <taxon>Actinomycetota</taxon>
        <taxon>Actinomycetes</taxon>
        <taxon>Kitasatosporales</taxon>
        <taxon>Streptomycetaceae</taxon>
        <taxon>Streptomyces</taxon>
    </lineage>
</organism>
<dbReference type="Pfam" id="PF14013">
    <property type="entry name" value="MT0933_antitox"/>
    <property type="match status" value="1"/>
</dbReference>
<dbReference type="InterPro" id="IPR028037">
    <property type="entry name" value="Antitoxin_Rv0909/MT0933"/>
</dbReference>
<sequence length="93" mass="9750">MGLLDNMKAKLAPAKDKVSDLAQQHGGKITGGIDKAAKVVDEKTKGKYSEKIHTGTDKARHAMDRLAHKSGPEAPEAPDATTPTPPETPPPAS</sequence>
<keyword evidence="3" id="KW-1185">Reference proteome</keyword>
<name>A0A917NJC7_9ACTN</name>
<feature type="compositionally biased region" description="Pro residues" evidence="1">
    <location>
        <begin position="83"/>
        <end position="93"/>
    </location>
</feature>
<evidence type="ECO:0000256" key="1">
    <source>
        <dbReference type="SAM" id="MobiDB-lite"/>
    </source>
</evidence>
<proteinExistence type="predicted"/>
<evidence type="ECO:0000313" key="3">
    <source>
        <dbReference type="Proteomes" id="UP000657574"/>
    </source>
</evidence>
<dbReference type="AlphaFoldDB" id="A0A917NJC7"/>
<feature type="region of interest" description="Disordered" evidence="1">
    <location>
        <begin position="43"/>
        <end position="93"/>
    </location>
</feature>
<dbReference type="EMBL" id="BMQA01000003">
    <property type="protein sequence ID" value="GGJ05630.1"/>
    <property type="molecule type" value="Genomic_DNA"/>
</dbReference>
<reference evidence="2" key="1">
    <citation type="journal article" date="2014" name="Int. J. Syst. Evol. Microbiol.">
        <title>Complete genome sequence of Corynebacterium casei LMG S-19264T (=DSM 44701T), isolated from a smear-ripened cheese.</title>
        <authorList>
            <consortium name="US DOE Joint Genome Institute (JGI-PGF)"/>
            <person name="Walter F."/>
            <person name="Albersmeier A."/>
            <person name="Kalinowski J."/>
            <person name="Ruckert C."/>
        </authorList>
    </citation>
    <scope>NUCLEOTIDE SEQUENCE</scope>
    <source>
        <strain evidence="2">JCM 3086</strain>
    </source>
</reference>
<evidence type="ECO:0008006" key="4">
    <source>
        <dbReference type="Google" id="ProtNLM"/>
    </source>
</evidence>
<accession>A0A917NJC7</accession>